<dbReference type="InterPro" id="IPR035965">
    <property type="entry name" value="PAS-like_dom_sf"/>
</dbReference>
<dbReference type="SMART" id="SM00086">
    <property type="entry name" value="PAC"/>
    <property type="match status" value="1"/>
</dbReference>
<dbReference type="InterPro" id="IPR052163">
    <property type="entry name" value="DGC-Regulatory_Protein"/>
</dbReference>
<dbReference type="AlphaFoldDB" id="A0A366MS05"/>
<dbReference type="InterPro" id="IPR000160">
    <property type="entry name" value="GGDEF_dom"/>
</dbReference>
<evidence type="ECO:0000313" key="5">
    <source>
        <dbReference type="EMBL" id="RBQ29025.1"/>
    </source>
</evidence>
<proteinExistence type="predicted"/>
<dbReference type="SMART" id="SM00267">
    <property type="entry name" value="GGDEF"/>
    <property type="match status" value="1"/>
</dbReference>
<reference evidence="5 6" key="1">
    <citation type="submission" date="2017-10" db="EMBL/GenBank/DDBJ databases">
        <title>Genomics of the genus Arcobacter.</title>
        <authorList>
            <person name="Perez-Cataluna A."/>
            <person name="Figueras M.J."/>
        </authorList>
    </citation>
    <scope>NUCLEOTIDE SEQUENCE [LARGE SCALE GENOMIC DNA]</scope>
    <source>
        <strain evidence="5 6">CECT 9230</strain>
    </source>
</reference>
<dbReference type="PANTHER" id="PTHR46663:SF3">
    <property type="entry name" value="SLL0267 PROTEIN"/>
    <property type="match status" value="1"/>
</dbReference>
<dbReference type="SUPFAM" id="SSF55781">
    <property type="entry name" value="GAF domain-like"/>
    <property type="match status" value="1"/>
</dbReference>
<dbReference type="GO" id="GO:0003824">
    <property type="term" value="F:catalytic activity"/>
    <property type="evidence" value="ECO:0007669"/>
    <property type="project" value="UniProtKB-ARBA"/>
</dbReference>
<sequence>MFKNKLFTKIVLIFTIPILGILFFSSTMVYEKIKLTQEFENNSFRFDYLKSAERLMISLEKEKILSLNYLNSKDLYKNLKEQQDITKEYFDKLKITLNNFPWKLEWKEHIEDLDNNFIKLEELRDRIVNLVVSSEDITNKFNLVNKRIIKTLVLLRFKDSTNSYSQNILRLDDYFNSNANNIEKLSSLAELTVISIQKELSHHEQNINLEKNISYIFLFFCFFTLIPLFFILRNIIFNEQDSALKIEKHKNIYELLNQANKFLTKTFKKDELYIEICELLKDNKDLTFCFIYDCVNKQVIAQDGELKEIIIKNKDSSSENLISKTIKREQNIVINNFKDENVSICYDKAKEFNINSMATFPIKKFNEVVGVLLLYSKEVNFFDQEAEILFDKLVFGIANCLEKIDYEDIRLQQENELKLSSFAFDSFAPMIITDNKNTIVKVNKAFCQIMGYSKEELLGQNPRMFKTAHQDRKFIESLWDDLKINGSWSGDVYNKKANGDIIALRSIITVIKNEEEKITNYLGQYMDISEQKDKEKILEYQATHDNLTGLPNRLLLLDRIEHAITKTVRHKIFGGLIFIDLDNFKAVNDTLGHDMGDVLLITVAKKIKECLRDEDTVSRIGGDEFIVLLDNIGNNSDDARRNISYLAEKIKNTLNNITHINGHKNISTPSIGVTLFSDSSVSVQDIIKQADTAMYSAKKQGKNAIEFF</sequence>
<dbReference type="RefSeq" id="WP_113894422.1">
    <property type="nucleotide sequence ID" value="NZ_JANJGA010000005.1"/>
</dbReference>
<feature type="domain" description="GGDEF" evidence="4">
    <location>
        <begin position="572"/>
        <end position="708"/>
    </location>
</feature>
<evidence type="ECO:0000259" key="2">
    <source>
        <dbReference type="PROSITE" id="PS50112"/>
    </source>
</evidence>
<keyword evidence="6" id="KW-1185">Reference proteome</keyword>
<evidence type="ECO:0000313" key="6">
    <source>
        <dbReference type="Proteomes" id="UP000252669"/>
    </source>
</evidence>
<dbReference type="InterPro" id="IPR003018">
    <property type="entry name" value="GAF"/>
</dbReference>
<gene>
    <name evidence="5" type="ORF">CRU91_06540</name>
</gene>
<keyword evidence="1" id="KW-0472">Membrane</keyword>
<dbReference type="Pfam" id="PF13426">
    <property type="entry name" value="PAS_9"/>
    <property type="match status" value="1"/>
</dbReference>
<dbReference type="SUPFAM" id="SSF55785">
    <property type="entry name" value="PYP-like sensor domain (PAS domain)"/>
    <property type="match status" value="1"/>
</dbReference>
<name>A0A366MS05_9BACT</name>
<dbReference type="SUPFAM" id="SSF55073">
    <property type="entry name" value="Nucleotide cyclase"/>
    <property type="match status" value="1"/>
</dbReference>
<protein>
    <submittedName>
        <fullName evidence="5">Diguanylate cyclase</fullName>
    </submittedName>
</protein>
<dbReference type="NCBIfam" id="TIGR00254">
    <property type="entry name" value="GGDEF"/>
    <property type="match status" value="1"/>
</dbReference>
<evidence type="ECO:0000259" key="3">
    <source>
        <dbReference type="PROSITE" id="PS50113"/>
    </source>
</evidence>
<dbReference type="Proteomes" id="UP000252669">
    <property type="component" value="Unassembled WGS sequence"/>
</dbReference>
<dbReference type="NCBIfam" id="TIGR00229">
    <property type="entry name" value="sensory_box"/>
    <property type="match status" value="1"/>
</dbReference>
<dbReference type="PROSITE" id="PS50887">
    <property type="entry name" value="GGDEF"/>
    <property type="match status" value="1"/>
</dbReference>
<dbReference type="EMBL" id="PDKB01000009">
    <property type="protein sequence ID" value="RBQ29025.1"/>
    <property type="molecule type" value="Genomic_DNA"/>
</dbReference>
<dbReference type="Gene3D" id="3.30.70.270">
    <property type="match status" value="1"/>
</dbReference>
<dbReference type="InterPro" id="IPR001610">
    <property type="entry name" value="PAC"/>
</dbReference>
<dbReference type="Gene3D" id="3.30.450.40">
    <property type="match status" value="1"/>
</dbReference>
<organism evidence="5 6">
    <name type="scientific">Aliarcobacter vitoriensis</name>
    <dbReference type="NCBI Taxonomy" id="2011099"/>
    <lineage>
        <taxon>Bacteria</taxon>
        <taxon>Pseudomonadati</taxon>
        <taxon>Campylobacterota</taxon>
        <taxon>Epsilonproteobacteria</taxon>
        <taxon>Campylobacterales</taxon>
        <taxon>Arcobacteraceae</taxon>
        <taxon>Aliarcobacter</taxon>
    </lineage>
</organism>
<dbReference type="Pfam" id="PF00990">
    <property type="entry name" value="GGDEF"/>
    <property type="match status" value="1"/>
</dbReference>
<dbReference type="FunFam" id="3.30.70.270:FF:000001">
    <property type="entry name" value="Diguanylate cyclase domain protein"/>
    <property type="match status" value="1"/>
</dbReference>
<evidence type="ECO:0000256" key="1">
    <source>
        <dbReference type="SAM" id="Phobius"/>
    </source>
</evidence>
<dbReference type="OrthoDB" id="9812260at2"/>
<dbReference type="Pfam" id="PF13185">
    <property type="entry name" value="GAF_2"/>
    <property type="match status" value="1"/>
</dbReference>
<dbReference type="SMART" id="SM00091">
    <property type="entry name" value="PAS"/>
    <property type="match status" value="1"/>
</dbReference>
<keyword evidence="1" id="KW-0812">Transmembrane</keyword>
<evidence type="ECO:0000259" key="4">
    <source>
        <dbReference type="PROSITE" id="PS50887"/>
    </source>
</evidence>
<dbReference type="InterPro" id="IPR029787">
    <property type="entry name" value="Nucleotide_cyclase"/>
</dbReference>
<dbReference type="InterPro" id="IPR029016">
    <property type="entry name" value="GAF-like_dom_sf"/>
</dbReference>
<dbReference type="CDD" id="cd01949">
    <property type="entry name" value="GGDEF"/>
    <property type="match status" value="1"/>
</dbReference>
<feature type="domain" description="PAS" evidence="2">
    <location>
        <begin position="429"/>
        <end position="471"/>
    </location>
</feature>
<dbReference type="CDD" id="cd00130">
    <property type="entry name" value="PAS"/>
    <property type="match status" value="1"/>
</dbReference>
<feature type="transmembrane region" description="Helical" evidence="1">
    <location>
        <begin position="213"/>
        <end position="232"/>
    </location>
</feature>
<dbReference type="InterPro" id="IPR043128">
    <property type="entry name" value="Rev_trsase/Diguanyl_cyclase"/>
</dbReference>
<accession>A0A366MS05</accession>
<dbReference type="PROSITE" id="PS50112">
    <property type="entry name" value="PAS"/>
    <property type="match status" value="1"/>
</dbReference>
<feature type="domain" description="PAC" evidence="3">
    <location>
        <begin position="488"/>
        <end position="540"/>
    </location>
</feature>
<dbReference type="InterPro" id="IPR000014">
    <property type="entry name" value="PAS"/>
</dbReference>
<dbReference type="InterPro" id="IPR000700">
    <property type="entry name" value="PAS-assoc_C"/>
</dbReference>
<dbReference type="PANTHER" id="PTHR46663">
    <property type="entry name" value="DIGUANYLATE CYCLASE DGCT-RELATED"/>
    <property type="match status" value="1"/>
</dbReference>
<feature type="transmembrane region" description="Helical" evidence="1">
    <location>
        <begin position="6"/>
        <end position="24"/>
    </location>
</feature>
<dbReference type="Gene3D" id="3.30.450.20">
    <property type="entry name" value="PAS domain"/>
    <property type="match status" value="1"/>
</dbReference>
<comment type="caution">
    <text evidence="5">The sequence shown here is derived from an EMBL/GenBank/DDBJ whole genome shotgun (WGS) entry which is preliminary data.</text>
</comment>
<dbReference type="PROSITE" id="PS50113">
    <property type="entry name" value="PAC"/>
    <property type="match status" value="1"/>
</dbReference>
<keyword evidence="1" id="KW-1133">Transmembrane helix</keyword>